<dbReference type="RefSeq" id="WP_197006725.1">
    <property type="nucleotide sequence ID" value="NZ_BONS01000006.1"/>
</dbReference>
<feature type="compositionally biased region" description="Acidic residues" evidence="1">
    <location>
        <begin position="21"/>
        <end position="30"/>
    </location>
</feature>
<proteinExistence type="predicted"/>
<sequence>MHDEPIDPFAGDPGDPSAGLDPEEPTDPLSEDEKQDVLDDLEDLELYQTLLEPSGVKGLVVDCEDCREPHYFNWELLRANLRHLLDDGRPRVHEPAFNPDPEHYVTWDYARGYTDGVQDTLAAEDTP</sequence>
<feature type="region of interest" description="Disordered" evidence="1">
    <location>
        <begin position="1"/>
        <end position="35"/>
    </location>
</feature>
<evidence type="ECO:0000313" key="2">
    <source>
        <dbReference type="EMBL" id="MBG6140150.1"/>
    </source>
</evidence>
<accession>A0A8J7GV98</accession>
<protein>
    <recommendedName>
        <fullName evidence="4">DUF5319 domain-containing protein</fullName>
    </recommendedName>
</protein>
<evidence type="ECO:0000256" key="1">
    <source>
        <dbReference type="SAM" id="MobiDB-lite"/>
    </source>
</evidence>
<reference evidence="2" key="1">
    <citation type="submission" date="2020-11" db="EMBL/GenBank/DDBJ databases">
        <title>Sequencing the genomes of 1000 actinobacteria strains.</title>
        <authorList>
            <person name="Klenk H.-P."/>
        </authorList>
    </citation>
    <scope>NUCLEOTIDE SEQUENCE</scope>
    <source>
        <strain evidence="2">DSM 45356</strain>
    </source>
</reference>
<evidence type="ECO:0008006" key="4">
    <source>
        <dbReference type="Google" id="ProtNLM"/>
    </source>
</evidence>
<dbReference type="AlphaFoldDB" id="A0A8J7GV98"/>
<dbReference type="Pfam" id="PF17252">
    <property type="entry name" value="DUF5319"/>
    <property type="match status" value="1"/>
</dbReference>
<gene>
    <name evidence="2" type="ORF">IW245_006344</name>
</gene>
<evidence type="ECO:0000313" key="3">
    <source>
        <dbReference type="Proteomes" id="UP000622552"/>
    </source>
</evidence>
<organism evidence="2 3">
    <name type="scientific">Longispora fulva</name>
    <dbReference type="NCBI Taxonomy" id="619741"/>
    <lineage>
        <taxon>Bacteria</taxon>
        <taxon>Bacillati</taxon>
        <taxon>Actinomycetota</taxon>
        <taxon>Actinomycetes</taxon>
        <taxon>Micromonosporales</taxon>
        <taxon>Micromonosporaceae</taxon>
        <taxon>Longispora</taxon>
    </lineage>
</organism>
<name>A0A8J7GV98_9ACTN</name>
<dbReference type="Proteomes" id="UP000622552">
    <property type="component" value="Unassembled WGS sequence"/>
</dbReference>
<dbReference type="InterPro" id="IPR035165">
    <property type="entry name" value="DUF5319"/>
</dbReference>
<keyword evidence="3" id="KW-1185">Reference proteome</keyword>
<dbReference type="EMBL" id="JADOUF010000001">
    <property type="protein sequence ID" value="MBG6140150.1"/>
    <property type="molecule type" value="Genomic_DNA"/>
</dbReference>
<comment type="caution">
    <text evidence="2">The sequence shown here is derived from an EMBL/GenBank/DDBJ whole genome shotgun (WGS) entry which is preliminary data.</text>
</comment>